<name>A0AAN9VZA3_9ORTH</name>
<feature type="compositionally biased region" description="Basic residues" evidence="1">
    <location>
        <begin position="95"/>
        <end position="114"/>
    </location>
</feature>
<organism evidence="2 3">
    <name type="scientific">Gryllus longicercus</name>
    <dbReference type="NCBI Taxonomy" id="2509291"/>
    <lineage>
        <taxon>Eukaryota</taxon>
        <taxon>Metazoa</taxon>
        <taxon>Ecdysozoa</taxon>
        <taxon>Arthropoda</taxon>
        <taxon>Hexapoda</taxon>
        <taxon>Insecta</taxon>
        <taxon>Pterygota</taxon>
        <taxon>Neoptera</taxon>
        <taxon>Polyneoptera</taxon>
        <taxon>Orthoptera</taxon>
        <taxon>Ensifera</taxon>
        <taxon>Gryllidea</taxon>
        <taxon>Grylloidea</taxon>
        <taxon>Gryllidae</taxon>
        <taxon>Gryllinae</taxon>
        <taxon>Gryllus</taxon>
    </lineage>
</organism>
<evidence type="ECO:0000313" key="3">
    <source>
        <dbReference type="Proteomes" id="UP001378592"/>
    </source>
</evidence>
<evidence type="ECO:0000313" key="2">
    <source>
        <dbReference type="EMBL" id="KAK7866904.1"/>
    </source>
</evidence>
<evidence type="ECO:0000256" key="1">
    <source>
        <dbReference type="SAM" id="MobiDB-lite"/>
    </source>
</evidence>
<feature type="compositionally biased region" description="Low complexity" evidence="1">
    <location>
        <begin position="52"/>
        <end position="63"/>
    </location>
</feature>
<gene>
    <name evidence="2" type="ORF">R5R35_001646</name>
</gene>
<dbReference type="EMBL" id="JAZDUA010000133">
    <property type="protein sequence ID" value="KAK7866904.1"/>
    <property type="molecule type" value="Genomic_DNA"/>
</dbReference>
<feature type="compositionally biased region" description="Basic residues" evidence="1">
    <location>
        <begin position="36"/>
        <end position="51"/>
    </location>
</feature>
<dbReference type="AlphaFoldDB" id="A0AAN9VZA3"/>
<feature type="compositionally biased region" description="Gly residues" evidence="1">
    <location>
        <begin position="69"/>
        <end position="94"/>
    </location>
</feature>
<sequence>MTNTRLSEQARIVICVGNLVQGESPSIAVQCCHPRATARRGRKVPPPRPARRSALARSPAAGPEIESSGGDGGGYGRGASPPGGGGDGGGGRAGGQRRRRPVRRRRLPKSQRPACRVHHACARREGESAVRVRATECALWIRRRLPGARAAPSSAHVARHATVLSDVSKSQTVSKWVLVIV</sequence>
<accession>A0AAN9VZA3</accession>
<protein>
    <submittedName>
        <fullName evidence="2">Uncharacterized protein</fullName>
    </submittedName>
</protein>
<feature type="region of interest" description="Disordered" evidence="1">
    <location>
        <begin position="36"/>
        <end position="114"/>
    </location>
</feature>
<keyword evidence="3" id="KW-1185">Reference proteome</keyword>
<reference evidence="2 3" key="1">
    <citation type="submission" date="2024-03" db="EMBL/GenBank/DDBJ databases">
        <title>The genome assembly and annotation of the cricket Gryllus longicercus Weissman &amp; Gray.</title>
        <authorList>
            <person name="Szrajer S."/>
            <person name="Gray D."/>
            <person name="Ylla G."/>
        </authorList>
    </citation>
    <scope>NUCLEOTIDE SEQUENCE [LARGE SCALE GENOMIC DNA]</scope>
    <source>
        <strain evidence="2">DAG 2021-001</strain>
        <tissue evidence="2">Whole body minus gut</tissue>
    </source>
</reference>
<proteinExistence type="predicted"/>
<dbReference type="Proteomes" id="UP001378592">
    <property type="component" value="Unassembled WGS sequence"/>
</dbReference>
<comment type="caution">
    <text evidence="2">The sequence shown here is derived from an EMBL/GenBank/DDBJ whole genome shotgun (WGS) entry which is preliminary data.</text>
</comment>